<dbReference type="InterPro" id="IPR026283">
    <property type="entry name" value="B-gal_1-like"/>
</dbReference>
<dbReference type="AlphaFoldDB" id="A0A6A4X4T7"/>
<dbReference type="GO" id="GO:0004565">
    <property type="term" value="F:beta-galactosidase activity"/>
    <property type="evidence" value="ECO:0007669"/>
    <property type="project" value="InterPro"/>
</dbReference>
<gene>
    <name evidence="9" type="primary">GLB1L2_1</name>
    <name evidence="9" type="ORF">FJT64_000026</name>
</gene>
<dbReference type="InterPro" id="IPR031330">
    <property type="entry name" value="Gly_Hdrlase_35_cat"/>
</dbReference>
<dbReference type="GO" id="GO:0005975">
    <property type="term" value="P:carbohydrate metabolic process"/>
    <property type="evidence" value="ECO:0007669"/>
    <property type="project" value="InterPro"/>
</dbReference>
<dbReference type="OrthoDB" id="1657402at2759"/>
<name>A0A6A4X4T7_AMPAM</name>
<keyword evidence="10" id="KW-1185">Reference proteome</keyword>
<reference evidence="9 10" key="1">
    <citation type="submission" date="2019-07" db="EMBL/GenBank/DDBJ databases">
        <title>Draft genome assembly of a fouling barnacle, Amphibalanus amphitrite (Darwin, 1854): The first reference genome for Thecostraca.</title>
        <authorList>
            <person name="Kim W."/>
        </authorList>
    </citation>
    <scope>NUCLEOTIDE SEQUENCE [LARGE SCALE GENOMIC DNA]</scope>
    <source>
        <strain evidence="9">SNU_AA5</strain>
        <tissue evidence="9">Soma without cirri and trophi</tissue>
    </source>
</reference>
<dbReference type="Pfam" id="PF01301">
    <property type="entry name" value="Glyco_hydro_35"/>
    <property type="match status" value="1"/>
</dbReference>
<dbReference type="FunFam" id="2.60.120.260:FF:000049">
    <property type="entry name" value="Beta-galactosidase"/>
    <property type="match status" value="1"/>
</dbReference>
<evidence type="ECO:0000259" key="8">
    <source>
        <dbReference type="Pfam" id="PF21467"/>
    </source>
</evidence>
<dbReference type="Proteomes" id="UP000440578">
    <property type="component" value="Unassembled WGS sequence"/>
</dbReference>
<dbReference type="Gene3D" id="2.60.120.260">
    <property type="entry name" value="Galactose-binding domain-like"/>
    <property type="match status" value="2"/>
</dbReference>
<dbReference type="Pfam" id="PF21467">
    <property type="entry name" value="BetaGal_gal-bd"/>
    <property type="match status" value="1"/>
</dbReference>
<dbReference type="SUPFAM" id="SSF51445">
    <property type="entry name" value="(Trans)glycosidases"/>
    <property type="match status" value="1"/>
</dbReference>
<dbReference type="InterPro" id="IPR008979">
    <property type="entry name" value="Galactose-bd-like_sf"/>
</dbReference>
<dbReference type="Gene3D" id="3.20.20.80">
    <property type="entry name" value="Glycosidases"/>
    <property type="match status" value="1"/>
</dbReference>
<dbReference type="EMBL" id="VIIS01000001">
    <property type="protein sequence ID" value="KAF0314756.1"/>
    <property type="molecule type" value="Genomic_DNA"/>
</dbReference>
<feature type="domain" description="Beta-galactosidase galactose-binding" evidence="8">
    <location>
        <begin position="587"/>
        <end position="645"/>
    </location>
</feature>
<dbReference type="PRINTS" id="PR00742">
    <property type="entry name" value="GLHYDRLASE35"/>
</dbReference>
<organism evidence="9 10">
    <name type="scientific">Amphibalanus amphitrite</name>
    <name type="common">Striped barnacle</name>
    <name type="synonym">Balanus amphitrite</name>
    <dbReference type="NCBI Taxonomy" id="1232801"/>
    <lineage>
        <taxon>Eukaryota</taxon>
        <taxon>Metazoa</taxon>
        <taxon>Ecdysozoa</taxon>
        <taxon>Arthropoda</taxon>
        <taxon>Crustacea</taxon>
        <taxon>Multicrustacea</taxon>
        <taxon>Cirripedia</taxon>
        <taxon>Thoracica</taxon>
        <taxon>Thoracicalcarea</taxon>
        <taxon>Balanomorpha</taxon>
        <taxon>Balanoidea</taxon>
        <taxon>Balanidae</taxon>
        <taxon>Amphibalaninae</taxon>
        <taxon>Amphibalanus</taxon>
    </lineage>
</organism>
<sequence>MQKIRRLVRSLSQSSSTMESGRRRADSAPAEDLTWYQYYAPGGQPAEGLVAQGDYFTLNGQQFQIFSGAVHYFRIHPAYWRTTLRKLRAAGLNTVETYVAWNLHEPRVDVYDFGDGGNDMSDFLDLPGFLRIAQEEDLFVILRPGPYICGEWEFGALPSYLLRQYGIHVRSVDNYYLGRFDKWFGQLLPQVTDLQFTKGGSIIAVQVENEFGHFGYGDFPRDLKYLEHVKQQLELNGVVELLFTSDSPAQTGDMGALPGVLQTANFQKDPLPELEALKKYQPDRPLMTMEFWTGWFDHWLAPFKAGISPEEFRSILDTILSNNSSVNMYMFQGGTNFGFMAGANWIEVNPSYTPDVSSYDYDAVLTEGGRYTEKYNITRELLAQYSVVKSIRPVAPPDEFAVAAFEPVPLTETVPLEGVRAQLIGQPSDTLLSMEQLDVNGGSGQSYGLVWYRATISTATDSQITIRGHVRDVALVLVDGELLTRKMTSILSLESFGYWPVKDASKKLTCEAGEHTLDILVENMGRVNYGKPHILDFQRKGLYEGPVLIDGVAVTGWEIYPMEMKKDWINNLEGWTPLEEGSTVSVPTMLRGTLRVDQPTDTFLDMRNFTKGVVFVNGFNLGRYLSAGPVFTLYLPAPLLNVGDNTIVVFEEFASETPVINFSSEHITI</sequence>
<evidence type="ECO:0000313" key="9">
    <source>
        <dbReference type="EMBL" id="KAF0314756.1"/>
    </source>
</evidence>
<dbReference type="PIRSF" id="PIRSF006336">
    <property type="entry name" value="B-gal"/>
    <property type="match status" value="1"/>
</dbReference>
<evidence type="ECO:0000256" key="1">
    <source>
        <dbReference type="ARBA" id="ARBA00009809"/>
    </source>
</evidence>
<evidence type="ECO:0000259" key="7">
    <source>
        <dbReference type="Pfam" id="PF21317"/>
    </source>
</evidence>
<protein>
    <submittedName>
        <fullName evidence="9">Beta-galactosidase-1-like protein 2</fullName>
    </submittedName>
</protein>
<evidence type="ECO:0000256" key="3">
    <source>
        <dbReference type="ARBA" id="ARBA00023295"/>
    </source>
</evidence>
<keyword evidence="3" id="KW-0326">Glycosidase</keyword>
<feature type="active site" description="Nucleophile" evidence="4">
    <location>
        <position position="290"/>
    </location>
</feature>
<feature type="domain" description="Beta-galactosidase 1-like first all-beta" evidence="7">
    <location>
        <begin position="444"/>
        <end position="563"/>
    </location>
</feature>
<dbReference type="InterPro" id="IPR017853">
    <property type="entry name" value="GH"/>
</dbReference>
<dbReference type="InterPro" id="IPR048912">
    <property type="entry name" value="BetaGal1-like_ABD1"/>
</dbReference>
<feature type="active site" description="Proton donor" evidence="4">
    <location>
        <position position="210"/>
    </location>
</feature>
<keyword evidence="2" id="KW-0378">Hydrolase</keyword>
<evidence type="ECO:0000256" key="2">
    <source>
        <dbReference type="ARBA" id="ARBA00022801"/>
    </source>
</evidence>
<proteinExistence type="inferred from homology"/>
<comment type="caution">
    <text evidence="9">The sequence shown here is derived from an EMBL/GenBank/DDBJ whole genome shotgun (WGS) entry which is preliminary data.</text>
</comment>
<feature type="domain" description="Glycoside hydrolase 35 catalytic" evidence="6">
    <location>
        <begin position="56"/>
        <end position="384"/>
    </location>
</feature>
<dbReference type="PANTHER" id="PTHR23421">
    <property type="entry name" value="BETA-GALACTOSIDASE RELATED"/>
    <property type="match status" value="1"/>
</dbReference>
<dbReference type="InterPro" id="IPR048913">
    <property type="entry name" value="BetaGal_gal-bd"/>
</dbReference>
<dbReference type="SUPFAM" id="SSF49785">
    <property type="entry name" value="Galactose-binding domain-like"/>
    <property type="match status" value="1"/>
</dbReference>
<evidence type="ECO:0000256" key="4">
    <source>
        <dbReference type="PIRSR" id="PIRSR006336-1"/>
    </source>
</evidence>
<evidence type="ECO:0000313" key="10">
    <source>
        <dbReference type="Proteomes" id="UP000440578"/>
    </source>
</evidence>
<dbReference type="Pfam" id="PF21317">
    <property type="entry name" value="BetaGal_ABD_1"/>
    <property type="match status" value="1"/>
</dbReference>
<comment type="similarity">
    <text evidence="1 5">Belongs to the glycosyl hydrolase 35 family.</text>
</comment>
<dbReference type="InterPro" id="IPR001944">
    <property type="entry name" value="Glycoside_Hdrlase_35"/>
</dbReference>
<accession>A0A6A4X4T7</accession>
<evidence type="ECO:0000256" key="5">
    <source>
        <dbReference type="RuleBase" id="RU003679"/>
    </source>
</evidence>
<evidence type="ECO:0000259" key="6">
    <source>
        <dbReference type="Pfam" id="PF01301"/>
    </source>
</evidence>